<evidence type="ECO:0000256" key="5">
    <source>
        <dbReference type="ARBA" id="ARBA00022643"/>
    </source>
</evidence>
<dbReference type="PANTHER" id="PTHR42747">
    <property type="entry name" value="NITRONATE MONOOXYGENASE-RELATED"/>
    <property type="match status" value="1"/>
</dbReference>
<protein>
    <recommendedName>
        <fullName evidence="11">Nitronate monooxygenase</fullName>
    </recommendedName>
    <alternativeName>
        <fullName evidence="9">Propionate 3-nitronate monooxygenase</fullName>
    </alternativeName>
</protein>
<evidence type="ECO:0000256" key="3">
    <source>
        <dbReference type="ARBA" id="ARBA00022575"/>
    </source>
</evidence>
<evidence type="ECO:0000256" key="1">
    <source>
        <dbReference type="ARBA" id="ARBA00001917"/>
    </source>
</evidence>
<dbReference type="GO" id="GO:0009636">
    <property type="term" value="P:response to toxic substance"/>
    <property type="evidence" value="ECO:0007669"/>
    <property type="project" value="UniProtKB-KW"/>
</dbReference>
<evidence type="ECO:0000256" key="6">
    <source>
        <dbReference type="ARBA" id="ARBA00022741"/>
    </source>
</evidence>
<keyword evidence="4" id="KW-0285">Flavoprotein</keyword>
<comment type="catalytic activity">
    <reaction evidence="10">
        <text>3 propionate 3-nitronate + 3 O2 + H2O = 3 3-oxopropanoate + 2 nitrate + nitrite + H2O2 + 3 H(+)</text>
        <dbReference type="Rhea" id="RHEA:57332"/>
        <dbReference type="ChEBI" id="CHEBI:15377"/>
        <dbReference type="ChEBI" id="CHEBI:15378"/>
        <dbReference type="ChEBI" id="CHEBI:15379"/>
        <dbReference type="ChEBI" id="CHEBI:16240"/>
        <dbReference type="ChEBI" id="CHEBI:16301"/>
        <dbReference type="ChEBI" id="CHEBI:17632"/>
        <dbReference type="ChEBI" id="CHEBI:33190"/>
        <dbReference type="ChEBI" id="CHEBI:136067"/>
    </reaction>
</comment>
<evidence type="ECO:0000313" key="12">
    <source>
        <dbReference type="EMBL" id="OON41370.1"/>
    </source>
</evidence>
<keyword evidence="3" id="KW-0216">Detoxification</keyword>
<dbReference type="GO" id="GO:0051213">
    <property type="term" value="F:dioxygenase activity"/>
    <property type="evidence" value="ECO:0007669"/>
    <property type="project" value="UniProtKB-KW"/>
</dbReference>
<dbReference type="InterPro" id="IPR013785">
    <property type="entry name" value="Aldolase_TIM"/>
</dbReference>
<gene>
    <name evidence="12" type="ORF">BTJ39_05260</name>
</gene>
<comment type="similarity">
    <text evidence="2">Belongs to the nitronate monooxygenase family. NMO class I subfamily.</text>
</comment>
<dbReference type="EMBL" id="MRUL01000002">
    <property type="protein sequence ID" value="OON41370.1"/>
    <property type="molecule type" value="Genomic_DNA"/>
</dbReference>
<comment type="cofactor">
    <cofactor evidence="1">
        <name>FMN</name>
        <dbReference type="ChEBI" id="CHEBI:58210"/>
    </cofactor>
</comment>
<evidence type="ECO:0000256" key="7">
    <source>
        <dbReference type="ARBA" id="ARBA00023002"/>
    </source>
</evidence>
<evidence type="ECO:0000256" key="11">
    <source>
        <dbReference type="ARBA" id="ARBA00067136"/>
    </source>
</evidence>
<name>A0A1S8YQL1_9GAMM</name>
<keyword evidence="8" id="KW-0503">Monooxygenase</keyword>
<keyword evidence="5" id="KW-0288">FMN</keyword>
<proteinExistence type="inferred from homology"/>
<evidence type="ECO:0000256" key="4">
    <source>
        <dbReference type="ARBA" id="ARBA00022630"/>
    </source>
</evidence>
<evidence type="ECO:0000256" key="8">
    <source>
        <dbReference type="ARBA" id="ARBA00023033"/>
    </source>
</evidence>
<dbReference type="Pfam" id="PF03060">
    <property type="entry name" value="NMO"/>
    <property type="match status" value="1"/>
</dbReference>
<keyword evidence="6" id="KW-0547">Nucleotide-binding</keyword>
<dbReference type="Proteomes" id="UP000190667">
    <property type="component" value="Unassembled WGS sequence"/>
</dbReference>
<dbReference type="CDD" id="cd04730">
    <property type="entry name" value="NPD_like"/>
    <property type="match status" value="1"/>
</dbReference>
<dbReference type="FunFam" id="3.20.20.70:FF:000154">
    <property type="entry name" value="Probable nitronate monooxygenase"/>
    <property type="match status" value="1"/>
</dbReference>
<dbReference type="GO" id="GO:0000166">
    <property type="term" value="F:nucleotide binding"/>
    <property type="evidence" value="ECO:0007669"/>
    <property type="project" value="UniProtKB-KW"/>
</dbReference>
<accession>A0A1S8YQL1</accession>
<dbReference type="AlphaFoldDB" id="A0A1S8YQL1"/>
<keyword evidence="13" id="KW-1185">Reference proteome</keyword>
<dbReference type="STRING" id="1926881.BTJ39_05260"/>
<keyword evidence="12" id="KW-0223">Dioxygenase</keyword>
<organism evidence="12 13">
    <name type="scientific">Izhakiella australiensis</name>
    <dbReference type="NCBI Taxonomy" id="1926881"/>
    <lineage>
        <taxon>Bacteria</taxon>
        <taxon>Pseudomonadati</taxon>
        <taxon>Pseudomonadota</taxon>
        <taxon>Gammaproteobacteria</taxon>
        <taxon>Enterobacterales</taxon>
        <taxon>Erwiniaceae</taxon>
        <taxon>Izhakiella</taxon>
    </lineage>
</organism>
<comment type="caution">
    <text evidence="12">The sequence shown here is derived from an EMBL/GenBank/DDBJ whole genome shotgun (WGS) entry which is preliminary data.</text>
</comment>
<dbReference type="OrthoDB" id="9778912at2"/>
<dbReference type="GO" id="GO:0018580">
    <property type="term" value="F:nitronate monooxygenase activity"/>
    <property type="evidence" value="ECO:0007669"/>
    <property type="project" value="InterPro"/>
</dbReference>
<reference evidence="12 13" key="1">
    <citation type="submission" date="2016-12" db="EMBL/GenBank/DDBJ databases">
        <title>Izhakiella australiana sp. nov. of genus Izhakiella isolated from Australian desert.</title>
        <authorList>
            <person name="Ji M."/>
        </authorList>
    </citation>
    <scope>NUCLEOTIDE SEQUENCE [LARGE SCALE GENOMIC DNA]</scope>
    <source>
        <strain evidence="12 13">D4N98</strain>
    </source>
</reference>
<evidence type="ECO:0000256" key="10">
    <source>
        <dbReference type="ARBA" id="ARBA00049401"/>
    </source>
</evidence>
<evidence type="ECO:0000256" key="2">
    <source>
        <dbReference type="ARBA" id="ARBA00009881"/>
    </source>
</evidence>
<dbReference type="RefSeq" id="WP_078001622.1">
    <property type="nucleotide sequence ID" value="NZ_MRUL01000002.1"/>
</dbReference>
<evidence type="ECO:0000313" key="13">
    <source>
        <dbReference type="Proteomes" id="UP000190667"/>
    </source>
</evidence>
<dbReference type="Gene3D" id="3.20.20.70">
    <property type="entry name" value="Aldolase class I"/>
    <property type="match status" value="1"/>
</dbReference>
<dbReference type="PANTHER" id="PTHR42747:SF3">
    <property type="entry name" value="NITRONATE MONOOXYGENASE-RELATED"/>
    <property type="match status" value="1"/>
</dbReference>
<keyword evidence="7" id="KW-0560">Oxidoreductase</keyword>
<dbReference type="SUPFAM" id="SSF51412">
    <property type="entry name" value="Inosine monophosphate dehydrogenase (IMPDH)"/>
    <property type="match status" value="1"/>
</dbReference>
<evidence type="ECO:0000256" key="9">
    <source>
        <dbReference type="ARBA" id="ARBA00031155"/>
    </source>
</evidence>
<dbReference type="InterPro" id="IPR004136">
    <property type="entry name" value="NMO"/>
</dbReference>
<sequence length="360" mass="37812">MTTSLCNALNLQYPIVQAPMAGVSTPQMAAAVTAAGGLGSISVGASTPAQAEKMIAETRALSAGPFNVNVFCHQPVVRNEALESAWIERFNPLFQRYQVALPSGLTEIYQTFHQNEPMLAVLEKMRPAVVSFHFGIPPAEAIGRLKQCGIVTLATATSIYEAQEIADNGIDFIVAQGIEAGGHRGIFHPEENDQQLSTFTLLQAIRKVIDLPVIAAGGVMDGAGIAAMLTLGAAGVQLGTAFVLCPESAANAAYRAALKSEAASRTMMTSAISGRPARCIANAFCAHGEQIARHEVPVYPLTYSLGKAVAAAARAQGEYGYDAQWAGQGAHLAREMPAAELVRRLVAEWQQAAGGVTPVA</sequence>